<evidence type="ECO:0000313" key="2">
    <source>
        <dbReference type="EMBL" id="KDP42009.1"/>
    </source>
</evidence>
<organism evidence="2 3">
    <name type="scientific">Jatropha curcas</name>
    <name type="common">Barbados nut</name>
    <dbReference type="NCBI Taxonomy" id="180498"/>
    <lineage>
        <taxon>Eukaryota</taxon>
        <taxon>Viridiplantae</taxon>
        <taxon>Streptophyta</taxon>
        <taxon>Embryophyta</taxon>
        <taxon>Tracheophyta</taxon>
        <taxon>Spermatophyta</taxon>
        <taxon>Magnoliopsida</taxon>
        <taxon>eudicotyledons</taxon>
        <taxon>Gunneridae</taxon>
        <taxon>Pentapetalae</taxon>
        <taxon>rosids</taxon>
        <taxon>fabids</taxon>
        <taxon>Malpighiales</taxon>
        <taxon>Euphorbiaceae</taxon>
        <taxon>Crotonoideae</taxon>
        <taxon>Jatropheae</taxon>
        <taxon>Jatropha</taxon>
    </lineage>
</organism>
<evidence type="ECO:0000256" key="1">
    <source>
        <dbReference type="SAM" id="MobiDB-lite"/>
    </source>
</evidence>
<protein>
    <submittedName>
        <fullName evidence="2">Uncharacterized protein</fullName>
    </submittedName>
</protein>
<sequence>MYRCQRATSSSSFPPRLRPPEPIDLISSPSRHHRSCSDLPSPLSFDPGERSSRRKAEISLDHEIASSAQFFRRSQAMSQARSTSFPPLFLFYGFTLE</sequence>
<feature type="region of interest" description="Disordered" evidence="1">
    <location>
        <begin position="1"/>
        <end position="54"/>
    </location>
</feature>
<accession>A0A067LD36</accession>
<reference evidence="2 3" key="1">
    <citation type="journal article" date="2014" name="PLoS ONE">
        <title>Global Analysis of Gene Expression Profiles in Physic Nut (Jatropha curcas L.) Seedlings Exposed to Salt Stress.</title>
        <authorList>
            <person name="Zhang L."/>
            <person name="Zhang C."/>
            <person name="Wu P."/>
            <person name="Chen Y."/>
            <person name="Li M."/>
            <person name="Jiang H."/>
            <person name="Wu G."/>
        </authorList>
    </citation>
    <scope>NUCLEOTIDE SEQUENCE [LARGE SCALE GENOMIC DNA]</scope>
    <source>
        <strain evidence="3">cv. GZQX0401</strain>
        <tissue evidence="2">Young leaves</tissue>
    </source>
</reference>
<dbReference type="Proteomes" id="UP000027138">
    <property type="component" value="Unassembled WGS sequence"/>
</dbReference>
<keyword evidence="3" id="KW-1185">Reference proteome</keyword>
<evidence type="ECO:0000313" key="3">
    <source>
        <dbReference type="Proteomes" id="UP000027138"/>
    </source>
</evidence>
<dbReference type="EMBL" id="KK914317">
    <property type="protein sequence ID" value="KDP42009.1"/>
    <property type="molecule type" value="Genomic_DNA"/>
</dbReference>
<name>A0A067LD36_JATCU</name>
<gene>
    <name evidence="2" type="ORF">JCGZ_27027</name>
</gene>
<proteinExistence type="predicted"/>
<dbReference type="AlphaFoldDB" id="A0A067LD36"/>